<evidence type="ECO:0000313" key="3">
    <source>
        <dbReference type="Proteomes" id="UP001220610"/>
    </source>
</evidence>
<dbReference type="InterPro" id="IPR003593">
    <property type="entry name" value="AAA+_ATPase"/>
</dbReference>
<accession>A0AAJ5WQ41</accession>
<dbReference type="SMART" id="SM00382">
    <property type="entry name" value="AAA"/>
    <property type="match status" value="1"/>
</dbReference>
<evidence type="ECO:0000259" key="1">
    <source>
        <dbReference type="SMART" id="SM00382"/>
    </source>
</evidence>
<dbReference type="Pfam" id="PF13635">
    <property type="entry name" value="DUF4143"/>
    <property type="match status" value="1"/>
</dbReference>
<name>A0AAJ5WQ41_9BACT</name>
<dbReference type="Gene3D" id="3.40.50.300">
    <property type="entry name" value="P-loop containing nucleotide triphosphate hydrolases"/>
    <property type="match status" value="1"/>
</dbReference>
<feature type="domain" description="AAA+ ATPase" evidence="1">
    <location>
        <begin position="19"/>
        <end position="137"/>
    </location>
</feature>
<dbReference type="InterPro" id="IPR025420">
    <property type="entry name" value="DUF4143"/>
</dbReference>
<dbReference type="InterPro" id="IPR041682">
    <property type="entry name" value="AAA_14"/>
</dbReference>
<evidence type="ECO:0000313" key="2">
    <source>
        <dbReference type="EMBL" id="WEK35184.1"/>
    </source>
</evidence>
<protein>
    <submittedName>
        <fullName evidence="2">ATP-binding protein</fullName>
    </submittedName>
</protein>
<sequence>MKGMISRLLHKVIKERLFKGKAALILGPRQAGKSTLVESILADHADAVLHVSGDDADVRDLFSNTTATRLKALIGAKKILFIDEAQRIPNIGLTLKLITDQIKDVQVIATGSSAFELSSKVNEPLTGRKYEFMLYPLSFSEMVQHHGLLEEKRLLEHRLIYGYYPEIVTKRGEEKELLKLLANSYLYKDLLMLEQINKPALLEKLLRALALQLGSEVSYNELSQTVGSDNKTVEKYIDLLEKAFVIFRLPAFSRNVRNEIKKGKKIYFYDCGIRNAIINDFRTLSSRSDVGALWENFVIMERVKYLRYSNKDIRQYFWRTTQQQEIDLIEEDGQQISAFEIKWNHKQKARFPQTFTENYPGTNTKVVTSENIEELFGEIENSIVS</sequence>
<dbReference type="Proteomes" id="UP001220610">
    <property type="component" value="Chromosome"/>
</dbReference>
<dbReference type="GO" id="GO:0005524">
    <property type="term" value="F:ATP binding"/>
    <property type="evidence" value="ECO:0007669"/>
    <property type="project" value="UniProtKB-KW"/>
</dbReference>
<dbReference type="InterPro" id="IPR027417">
    <property type="entry name" value="P-loop_NTPase"/>
</dbReference>
<dbReference type="AlphaFoldDB" id="A0AAJ5WQ41"/>
<dbReference type="PANTHER" id="PTHR43566">
    <property type="entry name" value="CONSERVED PROTEIN"/>
    <property type="match status" value="1"/>
</dbReference>
<proteinExistence type="predicted"/>
<keyword evidence="2" id="KW-0067">ATP-binding</keyword>
<dbReference type="SUPFAM" id="SSF52540">
    <property type="entry name" value="P-loop containing nucleoside triphosphate hydrolases"/>
    <property type="match status" value="1"/>
</dbReference>
<gene>
    <name evidence="2" type="ORF">P0Y53_22065</name>
</gene>
<organism evidence="2 3">
    <name type="scientific">Candidatus Pseudobacter hemicellulosilyticus</name>
    <dbReference type="NCBI Taxonomy" id="3121375"/>
    <lineage>
        <taxon>Bacteria</taxon>
        <taxon>Pseudomonadati</taxon>
        <taxon>Bacteroidota</taxon>
        <taxon>Chitinophagia</taxon>
        <taxon>Chitinophagales</taxon>
        <taxon>Chitinophagaceae</taxon>
        <taxon>Pseudobacter</taxon>
    </lineage>
</organism>
<dbReference type="EMBL" id="CP119311">
    <property type="protein sequence ID" value="WEK35184.1"/>
    <property type="molecule type" value="Genomic_DNA"/>
</dbReference>
<dbReference type="PANTHER" id="PTHR43566:SF1">
    <property type="entry name" value="AAA+ ATPASE DOMAIN-CONTAINING PROTEIN"/>
    <property type="match status" value="1"/>
</dbReference>
<keyword evidence="2" id="KW-0547">Nucleotide-binding</keyword>
<dbReference type="Pfam" id="PF13173">
    <property type="entry name" value="AAA_14"/>
    <property type="match status" value="1"/>
</dbReference>
<reference evidence="2" key="1">
    <citation type="submission" date="2023-03" db="EMBL/GenBank/DDBJ databases">
        <title>Andean soil-derived lignocellulolytic bacterial consortium as a source of novel taxa and putative plastic-active enzymes.</title>
        <authorList>
            <person name="Diaz-Garcia L."/>
            <person name="Chuvochina M."/>
            <person name="Feuerriegel G."/>
            <person name="Bunk B."/>
            <person name="Sproer C."/>
            <person name="Streit W.R."/>
            <person name="Rodriguez L.M."/>
            <person name="Overmann J."/>
            <person name="Jimenez D.J."/>
        </authorList>
    </citation>
    <scope>NUCLEOTIDE SEQUENCE</scope>
    <source>
        <strain evidence="2">MAG 7</strain>
    </source>
</reference>